<feature type="compositionally biased region" description="Polar residues" evidence="1">
    <location>
        <begin position="347"/>
        <end position="360"/>
    </location>
</feature>
<name>A0A8H6FWW2_9LECA</name>
<feature type="compositionally biased region" description="Polar residues" evidence="1">
    <location>
        <begin position="586"/>
        <end position="604"/>
    </location>
</feature>
<evidence type="ECO:0000256" key="1">
    <source>
        <dbReference type="SAM" id="MobiDB-lite"/>
    </source>
</evidence>
<feature type="compositionally biased region" description="Polar residues" evidence="1">
    <location>
        <begin position="1176"/>
        <end position="1189"/>
    </location>
</feature>
<feature type="region of interest" description="Disordered" evidence="1">
    <location>
        <begin position="1176"/>
        <end position="1266"/>
    </location>
</feature>
<evidence type="ECO:0000259" key="2">
    <source>
        <dbReference type="PROSITE" id="PS00028"/>
    </source>
</evidence>
<feature type="compositionally biased region" description="Low complexity" evidence="1">
    <location>
        <begin position="573"/>
        <end position="585"/>
    </location>
</feature>
<feature type="compositionally biased region" description="Low complexity" evidence="1">
    <location>
        <begin position="605"/>
        <end position="616"/>
    </location>
</feature>
<dbReference type="GeneID" id="59287535"/>
<feature type="compositionally biased region" description="Polar residues" evidence="1">
    <location>
        <begin position="57"/>
        <end position="76"/>
    </location>
</feature>
<dbReference type="Proteomes" id="UP000578531">
    <property type="component" value="Unassembled WGS sequence"/>
</dbReference>
<feature type="region of interest" description="Disordered" evidence="1">
    <location>
        <begin position="22"/>
        <end position="77"/>
    </location>
</feature>
<dbReference type="OrthoDB" id="5424797at2759"/>
<dbReference type="EMBL" id="JACCJC010000021">
    <property type="protein sequence ID" value="KAF6236243.1"/>
    <property type="molecule type" value="Genomic_DNA"/>
</dbReference>
<evidence type="ECO:0000313" key="4">
    <source>
        <dbReference type="Proteomes" id="UP000578531"/>
    </source>
</evidence>
<feature type="compositionally biased region" description="Basic and acidic residues" evidence="1">
    <location>
        <begin position="1454"/>
        <end position="1464"/>
    </location>
</feature>
<feature type="compositionally biased region" description="Polar residues" evidence="1">
    <location>
        <begin position="171"/>
        <end position="267"/>
    </location>
</feature>
<comment type="caution">
    <text evidence="3">The sequence shown here is derived from an EMBL/GenBank/DDBJ whole genome shotgun (WGS) entry which is preliminary data.</text>
</comment>
<gene>
    <name evidence="3" type="ORF">HO173_005874</name>
</gene>
<feature type="region of interest" description="Disordered" evidence="1">
    <location>
        <begin position="1411"/>
        <end position="1464"/>
    </location>
</feature>
<dbReference type="PROSITE" id="PS00028">
    <property type="entry name" value="ZINC_FINGER_C2H2_1"/>
    <property type="match status" value="1"/>
</dbReference>
<feature type="compositionally biased region" description="Low complexity" evidence="1">
    <location>
        <begin position="1251"/>
        <end position="1264"/>
    </location>
</feature>
<reference evidence="3 4" key="1">
    <citation type="journal article" date="2020" name="Genomics">
        <title>Complete, high-quality genomes from long-read metagenomic sequencing of two wolf lichen thalli reveals enigmatic genome architecture.</title>
        <authorList>
            <person name="McKenzie S.K."/>
            <person name="Walston R.F."/>
            <person name="Allen J.L."/>
        </authorList>
    </citation>
    <scope>NUCLEOTIDE SEQUENCE [LARGE SCALE GENOMIC DNA]</scope>
    <source>
        <strain evidence="3">WasteWater2</strain>
    </source>
</reference>
<evidence type="ECO:0000313" key="3">
    <source>
        <dbReference type="EMBL" id="KAF6236243.1"/>
    </source>
</evidence>
<feature type="domain" description="C2H2-type" evidence="2">
    <location>
        <begin position="1326"/>
        <end position="1348"/>
    </location>
</feature>
<feature type="region of interest" description="Disordered" evidence="1">
    <location>
        <begin position="394"/>
        <end position="640"/>
    </location>
</feature>
<organism evidence="3 4">
    <name type="scientific">Letharia columbiana</name>
    <dbReference type="NCBI Taxonomy" id="112416"/>
    <lineage>
        <taxon>Eukaryota</taxon>
        <taxon>Fungi</taxon>
        <taxon>Dikarya</taxon>
        <taxon>Ascomycota</taxon>
        <taxon>Pezizomycotina</taxon>
        <taxon>Lecanoromycetes</taxon>
        <taxon>OSLEUM clade</taxon>
        <taxon>Lecanoromycetidae</taxon>
        <taxon>Lecanorales</taxon>
        <taxon>Lecanorineae</taxon>
        <taxon>Parmeliaceae</taxon>
        <taxon>Letharia</taxon>
    </lineage>
</organism>
<feature type="compositionally biased region" description="Basic and acidic residues" evidence="1">
    <location>
        <begin position="269"/>
        <end position="285"/>
    </location>
</feature>
<feature type="compositionally biased region" description="Basic and acidic residues" evidence="1">
    <location>
        <begin position="416"/>
        <end position="441"/>
    </location>
</feature>
<sequence>MSYNGYNQYSPYWQQTAGQTPLQNAGQNVGQPGNSFQQLSPYQSNQQPSQSSVAQPAGNSSGAYDSQGYGNMNTNVDGAGNGRLQGFRAGYTNANDRASIDGATALGNLAYASSLGRDSAIQQVASNNRQQSNANYGTASPYGVGSAPKIQYRTGDERRDSRGSSREENTRSQQATASPSFGYSTNNVAYHGSSAGSNTQAQPQFSQQSRSSTEQLRNQYSQPSRPLSGQAMQQSHSVLGSQAAPSPTLPATQSTPNQAQVSKSSGSVRGKEQTRVHTPQTDKRQSSSQVSKGPTQNLQVPQATANPPVESATKEKAAAYASPKETAAKRINEVRQSPAIDTRRDQASTPATPAEPQYTTVDPSQVFNHFEYSRRQAAAAVEAAAAKQAAEEAEAARFAATQPKPATPQIDGTEPDSAKKDQMELEMKQMIEKMRDYKAKDPSLFTQIWEQVKKSQPPQRAPSQSLQGSATSPIVVNGQLPSPSLIQGQLPPESDLPEGDEFPPGFDRGRFPAQRRRRGGSMKVPTSRKSVTPKGSTEPAAGNHFVGNHESPVPPEIAIPTPKVGQIFPDPGSQSMQQAMQQFQQNSKSPVVKAQQTPGSSTQATTVTSTRPTKVTALTAPPSQPVPAQPAPPPKPGGTYWPESKKKSLAEAARIALTSAPPNKAKTITTQEIHELLDQNPSYNQMCEILEYRGFAIDRGQFARVLLKAVPDLGSASTSANAASSSTASATRATPTNTTPTVTASNDNTDTTTTTTTTTTKATSATPTAGSIANIVKATSNQSAAQTNKPQPLPFSVPPAAAFQARNGYATPYAPIPLNPEQASEGNRSNGFARDYRFVNPGSWTINEPRHFPGVPVQGRPNEPALHSHLPFSHYQQPGPINGQVLDQNGAIHPNGFVHHHPTKREMARKRSFGEIVDLTQMLSDDEELERHKQKPRIDNEVASRTNKSVKNIFNQVAQRQQNIGRTTPKPFKYKYSGRDALLQSYDIVEPIDKRRDALRRSTYNPKTIARDFLLSLGKHPTMAPLNAHLDGLKERFKAVDYESDLSTFRWDLVDPEGEANAETFDTDDEVVPAVAVTRQRPAPLAVMVAGDGGDKVKDDQAHSRTLDPKGKPYKRGPYKKSGIRSGIQPIGSADTPQRQSSEGPPRAQNVGSMMNTNTADLSRFAYNSPSTAQTDLTTLNASSSSTPGSVKRKGRPPGAKNKQVRPDKGIPKKTKTLIVGQTPSAAKAKTSDKEIVGNTPPVGSFSVGKPSAPIPTATPSTPSGLRHSISVMTPTDGIAVVIPSRSPSVVIVTPQASAKKGETKRAEHLFNDTRSSAPSYTMYRCRWENCPAELHSLETLKKHVRKHRRAIDDVYPCLWADCSDSSNPISNNTQTEDGQHRRLKFKTDEEWVKHVGNNHLRTKWELLEEASVKPSDVESSDRLSENKLHDRQATSEAKGPAVPVSPVQDDNELDKMRAEFNAH</sequence>
<feature type="region of interest" description="Disordered" evidence="1">
    <location>
        <begin position="715"/>
        <end position="765"/>
    </location>
</feature>
<dbReference type="InterPro" id="IPR013087">
    <property type="entry name" value="Znf_C2H2_type"/>
</dbReference>
<protein>
    <recommendedName>
        <fullName evidence="2">C2H2-type domain-containing protein</fullName>
    </recommendedName>
</protein>
<feature type="compositionally biased region" description="Polar residues" evidence="1">
    <location>
        <begin position="22"/>
        <end position="36"/>
    </location>
</feature>
<feature type="compositionally biased region" description="Polar residues" evidence="1">
    <location>
        <begin position="127"/>
        <end position="138"/>
    </location>
</feature>
<feature type="compositionally biased region" description="Basic and acidic residues" evidence="1">
    <location>
        <begin position="1093"/>
        <end position="1111"/>
    </location>
</feature>
<feature type="compositionally biased region" description="Pro residues" evidence="1">
    <location>
        <begin position="622"/>
        <end position="636"/>
    </location>
</feature>
<feature type="compositionally biased region" description="Basic residues" evidence="1">
    <location>
        <begin position="1112"/>
        <end position="1123"/>
    </location>
</feature>
<feature type="compositionally biased region" description="Basic and acidic residues" evidence="1">
    <location>
        <begin position="154"/>
        <end position="170"/>
    </location>
</feature>
<feature type="region of interest" description="Disordered" evidence="1">
    <location>
        <begin position="1090"/>
        <end position="1154"/>
    </location>
</feature>
<keyword evidence="4" id="KW-1185">Reference proteome</keyword>
<feature type="compositionally biased region" description="Polar residues" evidence="1">
    <location>
        <begin position="286"/>
        <end position="305"/>
    </location>
</feature>
<accession>A0A8H6FWW2</accession>
<feature type="compositionally biased region" description="Basic and acidic residues" evidence="1">
    <location>
        <begin position="1416"/>
        <end position="1434"/>
    </location>
</feature>
<feature type="compositionally biased region" description="Low complexity" evidence="1">
    <location>
        <begin position="37"/>
        <end position="56"/>
    </location>
</feature>
<proteinExistence type="predicted"/>
<feature type="region of interest" description="Disordered" evidence="1">
    <location>
        <begin position="127"/>
        <end position="360"/>
    </location>
</feature>
<feature type="compositionally biased region" description="Polar residues" evidence="1">
    <location>
        <begin position="444"/>
        <end position="487"/>
    </location>
</feature>
<dbReference type="RefSeq" id="XP_037165595.1">
    <property type="nucleotide sequence ID" value="XM_037307786.1"/>
</dbReference>